<evidence type="ECO:0000259" key="3">
    <source>
        <dbReference type="PROSITE" id="PS50977"/>
    </source>
</evidence>
<dbReference type="GO" id="GO:0003677">
    <property type="term" value="F:DNA binding"/>
    <property type="evidence" value="ECO:0007669"/>
    <property type="project" value="UniProtKB-UniRule"/>
</dbReference>
<evidence type="ECO:0000313" key="4">
    <source>
        <dbReference type="EMBL" id="GHO93795.1"/>
    </source>
</evidence>
<proteinExistence type="predicted"/>
<dbReference type="Gene3D" id="1.10.357.10">
    <property type="entry name" value="Tetracycline Repressor, domain 2"/>
    <property type="match status" value="1"/>
</dbReference>
<dbReference type="InterPro" id="IPR050624">
    <property type="entry name" value="HTH-type_Tx_Regulator"/>
</dbReference>
<dbReference type="PROSITE" id="PS50977">
    <property type="entry name" value="HTH_TETR_2"/>
    <property type="match status" value="1"/>
</dbReference>
<dbReference type="InterPro" id="IPR009057">
    <property type="entry name" value="Homeodomain-like_sf"/>
</dbReference>
<dbReference type="Pfam" id="PF00440">
    <property type="entry name" value="TetR_N"/>
    <property type="match status" value="1"/>
</dbReference>
<comment type="caution">
    <text evidence="4">The sequence shown here is derived from an EMBL/GenBank/DDBJ whole genome shotgun (WGS) entry which is preliminary data.</text>
</comment>
<dbReference type="AlphaFoldDB" id="A0A8J3IN78"/>
<dbReference type="InterPro" id="IPR023772">
    <property type="entry name" value="DNA-bd_HTH_TetR-type_CS"/>
</dbReference>
<feature type="domain" description="HTH tetR-type" evidence="3">
    <location>
        <begin position="13"/>
        <end position="85"/>
    </location>
</feature>
<evidence type="ECO:0000256" key="2">
    <source>
        <dbReference type="PROSITE-ProRule" id="PRU00335"/>
    </source>
</evidence>
<evidence type="ECO:0000256" key="1">
    <source>
        <dbReference type="ARBA" id="ARBA00023125"/>
    </source>
</evidence>
<dbReference type="RefSeq" id="WP_220204564.1">
    <property type="nucleotide sequence ID" value="NZ_BNJK01000001.1"/>
</dbReference>
<accession>A0A8J3IN78</accession>
<dbReference type="PANTHER" id="PTHR43479">
    <property type="entry name" value="ACREF/ENVCD OPERON REPRESSOR-RELATED"/>
    <property type="match status" value="1"/>
</dbReference>
<dbReference type="SUPFAM" id="SSF46689">
    <property type="entry name" value="Homeodomain-like"/>
    <property type="match status" value="1"/>
</dbReference>
<organism evidence="4 5">
    <name type="scientific">Reticulibacter mediterranei</name>
    <dbReference type="NCBI Taxonomy" id="2778369"/>
    <lineage>
        <taxon>Bacteria</taxon>
        <taxon>Bacillati</taxon>
        <taxon>Chloroflexota</taxon>
        <taxon>Ktedonobacteria</taxon>
        <taxon>Ktedonobacterales</taxon>
        <taxon>Reticulibacteraceae</taxon>
        <taxon>Reticulibacter</taxon>
    </lineage>
</organism>
<keyword evidence="5" id="KW-1185">Reference proteome</keyword>
<gene>
    <name evidence="4" type="ORF">KSF_038430</name>
</gene>
<name>A0A8J3IN78_9CHLR</name>
<dbReference type="Proteomes" id="UP000597444">
    <property type="component" value="Unassembled WGS sequence"/>
</dbReference>
<feature type="DNA-binding region" description="H-T-H motif" evidence="2">
    <location>
        <begin position="48"/>
        <end position="67"/>
    </location>
</feature>
<reference evidence="4" key="1">
    <citation type="submission" date="2020-10" db="EMBL/GenBank/DDBJ databases">
        <title>Taxonomic study of unclassified bacteria belonging to the class Ktedonobacteria.</title>
        <authorList>
            <person name="Yabe S."/>
            <person name="Wang C.M."/>
            <person name="Zheng Y."/>
            <person name="Sakai Y."/>
            <person name="Cavaletti L."/>
            <person name="Monciardini P."/>
            <person name="Donadio S."/>
        </authorList>
    </citation>
    <scope>NUCLEOTIDE SEQUENCE</scope>
    <source>
        <strain evidence="4">ID150040</strain>
    </source>
</reference>
<dbReference type="PANTHER" id="PTHR43479:SF7">
    <property type="entry name" value="TETR-FAMILY TRANSCRIPTIONAL REGULATOR"/>
    <property type="match status" value="1"/>
</dbReference>
<keyword evidence="1 2" id="KW-0238">DNA-binding</keyword>
<dbReference type="EMBL" id="BNJK01000001">
    <property type="protein sequence ID" value="GHO93795.1"/>
    <property type="molecule type" value="Genomic_DNA"/>
</dbReference>
<sequence length="212" mass="24426">MATPKRNVDRRIQRTRQVLQQAFKEIVHEKGEAVIGIWGIEKGFLAMSIQEITERANVNRGTFYLHFADKYMLADTIIREQFHQMVASTLPSSPRWESRTLHLLIEVVLDSFEHKYHHQHHSSFVLAPLLERATQEELTELLFTWLKQERSTKTRGAVPLETIANIVSWAIFGAALQWSQEETTMSKEQMTNAILQVITEGTACLVPDELVE</sequence>
<dbReference type="PROSITE" id="PS01081">
    <property type="entry name" value="HTH_TETR_1"/>
    <property type="match status" value="1"/>
</dbReference>
<protein>
    <submittedName>
        <fullName evidence="4">TetR family transcriptional regulator</fullName>
    </submittedName>
</protein>
<dbReference type="InterPro" id="IPR001647">
    <property type="entry name" value="HTH_TetR"/>
</dbReference>
<evidence type="ECO:0000313" key="5">
    <source>
        <dbReference type="Proteomes" id="UP000597444"/>
    </source>
</evidence>